<gene>
    <name evidence="2" type="primary">LOC108681809</name>
</gene>
<dbReference type="GeneID" id="108681809"/>
<evidence type="ECO:0000313" key="2">
    <source>
        <dbReference type="RefSeq" id="XP_047739024.1"/>
    </source>
</evidence>
<organism evidence="1 2">
    <name type="scientific">Hyalella azteca</name>
    <name type="common">Amphipod</name>
    <dbReference type="NCBI Taxonomy" id="294128"/>
    <lineage>
        <taxon>Eukaryota</taxon>
        <taxon>Metazoa</taxon>
        <taxon>Ecdysozoa</taxon>
        <taxon>Arthropoda</taxon>
        <taxon>Crustacea</taxon>
        <taxon>Multicrustacea</taxon>
        <taxon>Malacostraca</taxon>
        <taxon>Eumalacostraca</taxon>
        <taxon>Peracarida</taxon>
        <taxon>Amphipoda</taxon>
        <taxon>Senticaudata</taxon>
        <taxon>Talitrida</taxon>
        <taxon>Talitroidea</taxon>
        <taxon>Hyalellidae</taxon>
        <taxon>Hyalella</taxon>
    </lineage>
</organism>
<sequence length="137" mass="15024">MDKKVAIFSETEAAFWQPLQLATINASTHEELLQLLTASEHLLPVAHILEPGLTLLTGELLLGNLQARAELSTRRLLIGCSSELALLGTSVPPTTPELVQKRLDKCKRIHQFHPMLREVVKVAHDFAAPTDLSNGTS</sequence>
<proteinExistence type="predicted"/>
<dbReference type="Proteomes" id="UP000694843">
    <property type="component" value="Unplaced"/>
</dbReference>
<dbReference type="RefSeq" id="XP_047739024.1">
    <property type="nucleotide sequence ID" value="XM_047883068.1"/>
</dbReference>
<evidence type="ECO:0000313" key="1">
    <source>
        <dbReference type="Proteomes" id="UP000694843"/>
    </source>
</evidence>
<accession>A0A979FSE3</accession>
<protein>
    <submittedName>
        <fullName evidence="2">Uncharacterized protein LOC108681809 isoform X2</fullName>
    </submittedName>
</protein>
<dbReference type="AlphaFoldDB" id="A0A979FSE3"/>
<reference evidence="2" key="1">
    <citation type="submission" date="2025-08" db="UniProtKB">
        <authorList>
            <consortium name="RefSeq"/>
        </authorList>
    </citation>
    <scope>IDENTIFICATION</scope>
    <source>
        <tissue evidence="2">Whole organism</tissue>
    </source>
</reference>
<keyword evidence="1" id="KW-1185">Reference proteome</keyword>
<name>A0A979FSE3_HYAAZ</name>